<accession>A0A6L2NS71</accession>
<keyword evidence="1" id="KW-0862">Zinc</keyword>
<keyword evidence="1" id="KW-0479">Metal-binding</keyword>
<proteinExistence type="predicted"/>
<feature type="region of interest" description="Disordered" evidence="2">
    <location>
        <begin position="29"/>
        <end position="63"/>
    </location>
</feature>
<dbReference type="PROSITE" id="PS50158">
    <property type="entry name" value="ZF_CCHC"/>
    <property type="match status" value="1"/>
</dbReference>
<name>A0A6L2NS71_TANCI</name>
<sequence length="112" mass="12274">MSVKDLVVRLRIEEDNKLALKNIYTPDSANANMVEHAGSSSKSDSKAKGKGKKKNDKKGKGKAEYLAPKAKIVKQKFQGTCYNCDQPGHHATNCTMLDPTLDRSLLPVKDGE</sequence>
<gene>
    <name evidence="4" type="ORF">Tci_061176</name>
</gene>
<organism evidence="4">
    <name type="scientific">Tanacetum cinerariifolium</name>
    <name type="common">Dalmatian daisy</name>
    <name type="synonym">Chrysanthemum cinerariifolium</name>
    <dbReference type="NCBI Taxonomy" id="118510"/>
    <lineage>
        <taxon>Eukaryota</taxon>
        <taxon>Viridiplantae</taxon>
        <taxon>Streptophyta</taxon>
        <taxon>Embryophyta</taxon>
        <taxon>Tracheophyta</taxon>
        <taxon>Spermatophyta</taxon>
        <taxon>Magnoliopsida</taxon>
        <taxon>eudicotyledons</taxon>
        <taxon>Gunneridae</taxon>
        <taxon>Pentapetalae</taxon>
        <taxon>asterids</taxon>
        <taxon>campanulids</taxon>
        <taxon>Asterales</taxon>
        <taxon>Asteraceae</taxon>
        <taxon>Asteroideae</taxon>
        <taxon>Anthemideae</taxon>
        <taxon>Anthemidinae</taxon>
        <taxon>Tanacetum</taxon>
    </lineage>
</organism>
<dbReference type="SMART" id="SM00343">
    <property type="entry name" value="ZnF_C2HC"/>
    <property type="match status" value="1"/>
</dbReference>
<dbReference type="GO" id="GO:0008270">
    <property type="term" value="F:zinc ion binding"/>
    <property type="evidence" value="ECO:0007669"/>
    <property type="project" value="UniProtKB-KW"/>
</dbReference>
<evidence type="ECO:0000256" key="1">
    <source>
        <dbReference type="PROSITE-ProRule" id="PRU00047"/>
    </source>
</evidence>
<protein>
    <recommendedName>
        <fullName evidence="3">CCHC-type domain-containing protein</fullName>
    </recommendedName>
</protein>
<evidence type="ECO:0000259" key="3">
    <source>
        <dbReference type="PROSITE" id="PS50158"/>
    </source>
</evidence>
<keyword evidence="1" id="KW-0863">Zinc-finger</keyword>
<feature type="compositionally biased region" description="Basic residues" evidence="2">
    <location>
        <begin position="48"/>
        <end position="60"/>
    </location>
</feature>
<dbReference type="Pfam" id="PF00098">
    <property type="entry name" value="zf-CCHC"/>
    <property type="match status" value="1"/>
</dbReference>
<dbReference type="InterPro" id="IPR036875">
    <property type="entry name" value="Znf_CCHC_sf"/>
</dbReference>
<comment type="caution">
    <text evidence="4">The sequence shown here is derived from an EMBL/GenBank/DDBJ whole genome shotgun (WGS) entry which is preliminary data.</text>
</comment>
<feature type="domain" description="CCHC-type" evidence="3">
    <location>
        <begin position="81"/>
        <end position="94"/>
    </location>
</feature>
<evidence type="ECO:0000256" key="2">
    <source>
        <dbReference type="SAM" id="MobiDB-lite"/>
    </source>
</evidence>
<evidence type="ECO:0000313" key="4">
    <source>
        <dbReference type="EMBL" id="GEU89198.1"/>
    </source>
</evidence>
<reference evidence="4" key="1">
    <citation type="journal article" date="2019" name="Sci. Rep.">
        <title>Draft genome of Tanacetum cinerariifolium, the natural source of mosquito coil.</title>
        <authorList>
            <person name="Yamashiro T."/>
            <person name="Shiraishi A."/>
            <person name="Satake H."/>
            <person name="Nakayama K."/>
        </authorList>
    </citation>
    <scope>NUCLEOTIDE SEQUENCE</scope>
</reference>
<dbReference type="GO" id="GO:0003676">
    <property type="term" value="F:nucleic acid binding"/>
    <property type="evidence" value="ECO:0007669"/>
    <property type="project" value="InterPro"/>
</dbReference>
<dbReference type="EMBL" id="BKCJ010009910">
    <property type="protein sequence ID" value="GEU89198.1"/>
    <property type="molecule type" value="Genomic_DNA"/>
</dbReference>
<dbReference type="AlphaFoldDB" id="A0A6L2NS71"/>
<dbReference type="InterPro" id="IPR001878">
    <property type="entry name" value="Znf_CCHC"/>
</dbReference>
<dbReference type="Gene3D" id="4.10.60.10">
    <property type="entry name" value="Zinc finger, CCHC-type"/>
    <property type="match status" value="1"/>
</dbReference>
<dbReference type="SUPFAM" id="SSF57756">
    <property type="entry name" value="Retrovirus zinc finger-like domains"/>
    <property type="match status" value="1"/>
</dbReference>